<name>A0AAV1RHK7_9ROSI</name>
<evidence type="ECO:0000313" key="1">
    <source>
        <dbReference type="EMBL" id="CAK7335380.1"/>
    </source>
</evidence>
<dbReference type="EMBL" id="CAWUPB010000994">
    <property type="protein sequence ID" value="CAK7335380.1"/>
    <property type="molecule type" value="Genomic_DNA"/>
</dbReference>
<keyword evidence="2" id="KW-1185">Reference proteome</keyword>
<reference evidence="1 2" key="1">
    <citation type="submission" date="2024-01" db="EMBL/GenBank/DDBJ databases">
        <authorList>
            <person name="Waweru B."/>
        </authorList>
    </citation>
    <scope>NUCLEOTIDE SEQUENCE [LARGE SCALE GENOMIC DNA]</scope>
</reference>
<evidence type="ECO:0000313" key="2">
    <source>
        <dbReference type="Proteomes" id="UP001314170"/>
    </source>
</evidence>
<accession>A0AAV1RHK7</accession>
<organism evidence="1 2">
    <name type="scientific">Dovyalis caffra</name>
    <dbReference type="NCBI Taxonomy" id="77055"/>
    <lineage>
        <taxon>Eukaryota</taxon>
        <taxon>Viridiplantae</taxon>
        <taxon>Streptophyta</taxon>
        <taxon>Embryophyta</taxon>
        <taxon>Tracheophyta</taxon>
        <taxon>Spermatophyta</taxon>
        <taxon>Magnoliopsida</taxon>
        <taxon>eudicotyledons</taxon>
        <taxon>Gunneridae</taxon>
        <taxon>Pentapetalae</taxon>
        <taxon>rosids</taxon>
        <taxon>fabids</taxon>
        <taxon>Malpighiales</taxon>
        <taxon>Salicaceae</taxon>
        <taxon>Flacourtieae</taxon>
        <taxon>Dovyalis</taxon>
    </lineage>
</organism>
<gene>
    <name evidence="1" type="ORF">DCAF_LOCUS10372</name>
</gene>
<dbReference type="Proteomes" id="UP001314170">
    <property type="component" value="Unassembled WGS sequence"/>
</dbReference>
<proteinExistence type="predicted"/>
<protein>
    <recommendedName>
        <fullName evidence="3">Ribosomal protein S11</fullName>
    </recommendedName>
</protein>
<dbReference type="AlphaFoldDB" id="A0AAV1RHK7"/>
<comment type="caution">
    <text evidence="1">The sequence shown here is derived from an EMBL/GenBank/DDBJ whole genome shotgun (WGS) entry which is preliminary data.</text>
</comment>
<sequence>MVARPLVRQPLGIPRWSLPSGTIVNISGKRMNMVMNNKVSIVTSSTGHGSAIIAYTHGEKRVAWPVVGQSSGTL</sequence>
<evidence type="ECO:0008006" key="3">
    <source>
        <dbReference type="Google" id="ProtNLM"/>
    </source>
</evidence>